<reference evidence="7" key="1">
    <citation type="submission" date="2016-06" db="EMBL/GenBank/DDBJ databases">
        <title>Parallel loss of symbiosis genes in relatives of nitrogen-fixing non-legume Parasponia.</title>
        <authorList>
            <person name="Van Velzen R."/>
            <person name="Holmer R."/>
            <person name="Bu F."/>
            <person name="Rutten L."/>
            <person name="Van Zeijl A."/>
            <person name="Liu W."/>
            <person name="Santuari L."/>
            <person name="Cao Q."/>
            <person name="Sharma T."/>
            <person name="Shen D."/>
            <person name="Roswanjaya Y."/>
            <person name="Wardhani T."/>
            <person name="Kalhor M.S."/>
            <person name="Jansen J."/>
            <person name="Van den Hoogen J."/>
            <person name="Gungor B."/>
            <person name="Hartog M."/>
            <person name="Hontelez J."/>
            <person name="Verver J."/>
            <person name="Yang W.-C."/>
            <person name="Schijlen E."/>
            <person name="Repin R."/>
            <person name="Schilthuizen M."/>
            <person name="Schranz E."/>
            <person name="Heidstra R."/>
            <person name="Miyata K."/>
            <person name="Fedorova E."/>
            <person name="Kohlen W."/>
            <person name="Bisseling T."/>
            <person name="Smit S."/>
            <person name="Geurts R."/>
        </authorList>
    </citation>
    <scope>NUCLEOTIDE SEQUENCE [LARGE SCALE GENOMIC DNA]</scope>
    <source>
        <strain evidence="7">cv. RG33-2</strain>
    </source>
</reference>
<sequence length="186" mass="21580">MAVKRDSVSKWHYDIEPRIFKILEKNKEQALYCIPDYCGENKFEVRCFNGDRYCVDLNLKACSCRRWNLTGIPCPHAISCMEDRDIDPVVIVNECYSKNTYEKAYRHVINPLNGPEAWKKTAYEPLTAPEFRAQPGRPKRLRTKEPDEVEIPGTKTTKLRRDYIMITYSICGGEGHNKKGCPKNDN</sequence>
<evidence type="ECO:0000256" key="1">
    <source>
        <dbReference type="ARBA" id="ARBA00022723"/>
    </source>
</evidence>
<comment type="caution">
    <text evidence="6">The sequence shown here is derived from an EMBL/GenBank/DDBJ whole genome shotgun (WGS) entry which is preliminary data.</text>
</comment>
<dbReference type="EMBL" id="JXTC01000060">
    <property type="protein sequence ID" value="PON93058.1"/>
    <property type="molecule type" value="Genomic_DNA"/>
</dbReference>
<keyword evidence="2 4" id="KW-0863">Zinc-finger</keyword>
<evidence type="ECO:0000256" key="4">
    <source>
        <dbReference type="PROSITE-ProRule" id="PRU00325"/>
    </source>
</evidence>
<evidence type="ECO:0000313" key="7">
    <source>
        <dbReference type="Proteomes" id="UP000237000"/>
    </source>
</evidence>
<gene>
    <name evidence="6" type="ORF">TorRG33x02_109640</name>
</gene>
<dbReference type="InterPro" id="IPR006564">
    <property type="entry name" value="Znf_PMZ"/>
</dbReference>
<dbReference type="OrthoDB" id="1166147at2759"/>
<evidence type="ECO:0000313" key="6">
    <source>
        <dbReference type="EMBL" id="PON93058.1"/>
    </source>
</evidence>
<feature type="domain" description="SWIM-type" evidence="5">
    <location>
        <begin position="53"/>
        <end position="85"/>
    </location>
</feature>
<proteinExistence type="predicted"/>
<dbReference type="PROSITE" id="PS50966">
    <property type="entry name" value="ZF_SWIM"/>
    <property type="match status" value="1"/>
</dbReference>
<name>A0A2P5F5J5_TREOI</name>
<dbReference type="SMART" id="SM00575">
    <property type="entry name" value="ZnF_PMZ"/>
    <property type="match status" value="1"/>
</dbReference>
<accession>A0A2P5F5J5</accession>
<evidence type="ECO:0000259" key="5">
    <source>
        <dbReference type="PROSITE" id="PS50966"/>
    </source>
</evidence>
<organism evidence="6 7">
    <name type="scientific">Trema orientale</name>
    <name type="common">Charcoal tree</name>
    <name type="synonym">Celtis orientalis</name>
    <dbReference type="NCBI Taxonomy" id="63057"/>
    <lineage>
        <taxon>Eukaryota</taxon>
        <taxon>Viridiplantae</taxon>
        <taxon>Streptophyta</taxon>
        <taxon>Embryophyta</taxon>
        <taxon>Tracheophyta</taxon>
        <taxon>Spermatophyta</taxon>
        <taxon>Magnoliopsida</taxon>
        <taxon>eudicotyledons</taxon>
        <taxon>Gunneridae</taxon>
        <taxon>Pentapetalae</taxon>
        <taxon>rosids</taxon>
        <taxon>fabids</taxon>
        <taxon>Rosales</taxon>
        <taxon>Cannabaceae</taxon>
        <taxon>Trema</taxon>
    </lineage>
</organism>
<evidence type="ECO:0000256" key="2">
    <source>
        <dbReference type="ARBA" id="ARBA00022771"/>
    </source>
</evidence>
<dbReference type="AlphaFoldDB" id="A0A2P5F5J5"/>
<dbReference type="InterPro" id="IPR007527">
    <property type="entry name" value="Znf_SWIM"/>
</dbReference>
<dbReference type="PANTHER" id="PTHR31973">
    <property type="entry name" value="POLYPROTEIN, PUTATIVE-RELATED"/>
    <property type="match status" value="1"/>
</dbReference>
<evidence type="ECO:0000256" key="3">
    <source>
        <dbReference type="ARBA" id="ARBA00022833"/>
    </source>
</evidence>
<keyword evidence="1" id="KW-0479">Metal-binding</keyword>
<dbReference type="STRING" id="63057.A0A2P5F5J5"/>
<dbReference type="PANTHER" id="PTHR31973:SF187">
    <property type="entry name" value="MUTATOR TRANSPOSASE MUDRA PROTEIN"/>
    <property type="match status" value="1"/>
</dbReference>
<keyword evidence="7" id="KW-1185">Reference proteome</keyword>
<dbReference type="GO" id="GO:0008270">
    <property type="term" value="F:zinc ion binding"/>
    <property type="evidence" value="ECO:0007669"/>
    <property type="project" value="UniProtKB-KW"/>
</dbReference>
<dbReference type="Pfam" id="PF04434">
    <property type="entry name" value="SWIM"/>
    <property type="match status" value="1"/>
</dbReference>
<keyword evidence="3" id="KW-0862">Zinc</keyword>
<dbReference type="InParanoid" id="A0A2P5F5J5"/>
<protein>
    <submittedName>
        <fullName evidence="6">Zinc finger, PMZ-type</fullName>
    </submittedName>
</protein>
<dbReference type="Proteomes" id="UP000237000">
    <property type="component" value="Unassembled WGS sequence"/>
</dbReference>